<feature type="domain" description="PilZ" evidence="1">
    <location>
        <begin position="5"/>
        <end position="102"/>
    </location>
</feature>
<reference evidence="2" key="1">
    <citation type="journal article" date="2020" name="mSystems">
        <title>Genome- and Community-Level Interaction Insights into Carbon Utilization and Element Cycling Functions of Hydrothermarchaeota in Hydrothermal Sediment.</title>
        <authorList>
            <person name="Zhou Z."/>
            <person name="Liu Y."/>
            <person name="Xu W."/>
            <person name="Pan J."/>
            <person name="Luo Z.H."/>
            <person name="Li M."/>
        </authorList>
    </citation>
    <scope>NUCLEOTIDE SEQUENCE [LARGE SCALE GENOMIC DNA]</scope>
    <source>
        <strain evidence="2">SpSt-711</strain>
    </source>
</reference>
<dbReference type="AlphaFoldDB" id="A0A7V4JPJ5"/>
<dbReference type="SUPFAM" id="SSF141371">
    <property type="entry name" value="PilZ domain-like"/>
    <property type="match status" value="1"/>
</dbReference>
<dbReference type="EMBL" id="DTEI01000039">
    <property type="protein sequence ID" value="HGU15396.1"/>
    <property type="molecule type" value="Genomic_DNA"/>
</dbReference>
<dbReference type="GO" id="GO:0035438">
    <property type="term" value="F:cyclic-di-GMP binding"/>
    <property type="evidence" value="ECO:0007669"/>
    <property type="project" value="InterPro"/>
</dbReference>
<evidence type="ECO:0000259" key="1">
    <source>
        <dbReference type="Pfam" id="PF07238"/>
    </source>
</evidence>
<sequence length="116" mass="13319">MDADKRYYSRYRTSLEGRVATEKGVIFPVEIIDISGEGLRIKTDSQVNLNKGDIINVLIKWKSAIKGKAEIRWIKNEKYHTEFGVMFIEIDMPNREALASLISEIALSNLSKLYPR</sequence>
<dbReference type="Gene3D" id="2.40.10.220">
    <property type="entry name" value="predicted glycosyltransferase like domains"/>
    <property type="match status" value="1"/>
</dbReference>
<gene>
    <name evidence="2" type="ORF">ENU91_01870</name>
</gene>
<evidence type="ECO:0000313" key="2">
    <source>
        <dbReference type="EMBL" id="HGU15396.1"/>
    </source>
</evidence>
<protein>
    <submittedName>
        <fullName evidence="2">PilZ domain-containing protein</fullName>
    </submittedName>
</protein>
<comment type="caution">
    <text evidence="2">The sequence shown here is derived from an EMBL/GenBank/DDBJ whole genome shotgun (WGS) entry which is preliminary data.</text>
</comment>
<name>A0A7V4JPJ5_9BACT</name>
<accession>A0A7V4JPJ5</accession>
<dbReference type="InterPro" id="IPR009875">
    <property type="entry name" value="PilZ_domain"/>
</dbReference>
<proteinExistence type="predicted"/>
<organism evidence="2">
    <name type="scientific">Thermodesulfobacterium geofontis</name>
    <dbReference type="NCBI Taxonomy" id="1295609"/>
    <lineage>
        <taxon>Bacteria</taxon>
        <taxon>Pseudomonadati</taxon>
        <taxon>Thermodesulfobacteriota</taxon>
        <taxon>Thermodesulfobacteria</taxon>
        <taxon>Thermodesulfobacteriales</taxon>
        <taxon>Thermodesulfobacteriaceae</taxon>
        <taxon>Thermodesulfobacterium</taxon>
    </lineage>
</organism>
<dbReference type="Pfam" id="PF07238">
    <property type="entry name" value="PilZ"/>
    <property type="match status" value="1"/>
</dbReference>